<dbReference type="InterPro" id="IPR002202">
    <property type="entry name" value="HMG_CoA_Rdtase"/>
</dbReference>
<dbReference type="GO" id="GO:0008299">
    <property type="term" value="P:isoprenoid biosynthetic process"/>
    <property type="evidence" value="ECO:0007669"/>
    <property type="project" value="InterPro"/>
</dbReference>
<keyword evidence="4" id="KW-0560">Oxidoreductase</keyword>
<dbReference type="GO" id="GO:0015936">
    <property type="term" value="P:coenzyme A metabolic process"/>
    <property type="evidence" value="ECO:0007669"/>
    <property type="project" value="InterPro"/>
</dbReference>
<keyword evidence="3" id="KW-0521">NADP</keyword>
<comment type="similarity">
    <text evidence="1">Belongs to the HMG-CoA reductase family.</text>
</comment>
<organism evidence="5 6">
    <name type="scientific">Flavobacterium hydatis</name>
    <name type="common">Cytophaga aquatilis</name>
    <dbReference type="NCBI Taxonomy" id="991"/>
    <lineage>
        <taxon>Bacteria</taxon>
        <taxon>Pseudomonadati</taxon>
        <taxon>Bacteroidota</taxon>
        <taxon>Flavobacteriia</taxon>
        <taxon>Flavobacteriales</taxon>
        <taxon>Flavobacteriaceae</taxon>
        <taxon>Flavobacterium</taxon>
    </lineage>
</organism>
<protein>
    <recommendedName>
        <fullName evidence="2">hydroxymethylglutaryl-CoA reductase (NADPH)</fullName>
        <ecNumber evidence="2">1.1.1.34</ecNumber>
    </recommendedName>
</protein>
<dbReference type="Gene3D" id="3.30.70.420">
    <property type="entry name" value="Hydroxymethylglutaryl-CoA reductase, class I/II, NAD/NADP-binding domain"/>
    <property type="match status" value="1"/>
</dbReference>
<dbReference type="GO" id="GO:0004420">
    <property type="term" value="F:hydroxymethylglutaryl-CoA reductase (NADPH) activity"/>
    <property type="evidence" value="ECO:0007669"/>
    <property type="project" value="UniProtKB-EC"/>
</dbReference>
<dbReference type="Proteomes" id="UP000028712">
    <property type="component" value="Unassembled WGS sequence"/>
</dbReference>
<dbReference type="PANTHER" id="PTHR10572:SF24">
    <property type="entry name" value="3-HYDROXY-3-METHYLGLUTARYL-COENZYME A REDUCTASE"/>
    <property type="match status" value="1"/>
</dbReference>
<dbReference type="PROSITE" id="PS50065">
    <property type="entry name" value="HMG_COA_REDUCTASE_4"/>
    <property type="match status" value="1"/>
</dbReference>
<dbReference type="InterPro" id="IPR004554">
    <property type="entry name" value="HMG_CoA_Rdtase_eu_arc"/>
</dbReference>
<evidence type="ECO:0000313" key="5">
    <source>
        <dbReference type="EMBL" id="KFF18214.1"/>
    </source>
</evidence>
<evidence type="ECO:0000256" key="1">
    <source>
        <dbReference type="ARBA" id="ARBA00007661"/>
    </source>
</evidence>
<dbReference type="InterPro" id="IPR023076">
    <property type="entry name" value="HMG_CoA_Rdtase_CS"/>
</dbReference>
<dbReference type="EC" id="1.1.1.34" evidence="2"/>
<dbReference type="PANTHER" id="PTHR10572">
    <property type="entry name" value="3-HYDROXY-3-METHYLGLUTARYL-COENZYME A REDUCTASE"/>
    <property type="match status" value="1"/>
</dbReference>
<dbReference type="InterPro" id="IPR009023">
    <property type="entry name" value="HMG_CoA_Rdtase_NAD(P)-bd_sf"/>
</dbReference>
<evidence type="ECO:0000256" key="4">
    <source>
        <dbReference type="ARBA" id="ARBA00023002"/>
    </source>
</evidence>
<proteinExistence type="inferred from homology"/>
<dbReference type="Pfam" id="PF00368">
    <property type="entry name" value="HMG-CoA_red"/>
    <property type="match status" value="1"/>
</dbReference>
<dbReference type="SUPFAM" id="SSF55035">
    <property type="entry name" value="NAD-binding domain of HMG-CoA reductase"/>
    <property type="match status" value="1"/>
</dbReference>
<dbReference type="AlphaFoldDB" id="A0A086ANF0"/>
<dbReference type="SUPFAM" id="SSF56542">
    <property type="entry name" value="Substrate-binding domain of HMG-CoA reductase"/>
    <property type="match status" value="1"/>
</dbReference>
<dbReference type="OrthoDB" id="9794902at2"/>
<evidence type="ECO:0000313" key="6">
    <source>
        <dbReference type="Proteomes" id="UP000028712"/>
    </source>
</evidence>
<reference evidence="5 6" key="1">
    <citation type="submission" date="2014-07" db="EMBL/GenBank/DDBJ databases">
        <title>Genome of Flavobacterium hydatis DSM 2063.</title>
        <authorList>
            <person name="Pipes S.E."/>
            <person name="Stropko S.J."/>
            <person name="Newman J.D."/>
        </authorList>
    </citation>
    <scope>NUCLEOTIDE SEQUENCE [LARGE SCALE GENOMIC DNA]</scope>
    <source>
        <strain evidence="5 6">DSM 2063</strain>
    </source>
</reference>
<dbReference type="InterPro" id="IPR009029">
    <property type="entry name" value="HMG_CoA_Rdtase_sub-bd_dom_sf"/>
</dbReference>
<accession>A0A086ANF0</accession>
<sequence>MKNPPSNISRAKYDFIDSSVIEKLESYNSKLSQESEKVPAQDPYTLNGQKLRLNFIRKQLNTNVDYLSGEKTFNNNESLKGNIENYIGMSQIPTGIIEPLVINGSSAQGSFYVPLATTEGSLVASYNRGTKACRESGAITTITLQEGVQRTPTFKFKNLIDLGKFVAWVLEHKETFSLLTRETSNYAILNDVGINIEGNVLIIRFEYTSGDASGQNMVTICTDKICKFILSNCPIKPIFWTIEGNTSGDKKATSLTTRVRGRKITAEITLKRGIIESVLKITPELLQQQWKISTSGCIKGGTIGTAMQTTNALTALFIACGQDVACSSEASTAITRIEIDENGDLYCAITMPNIIIGTVGGGTSFPTQKECLELIDCYGAGKSSKLAEIAVALCLTGEISILAAMGSGQFTAAHQKFGR</sequence>
<evidence type="ECO:0000256" key="3">
    <source>
        <dbReference type="ARBA" id="ARBA00022857"/>
    </source>
</evidence>
<dbReference type="CDD" id="cd00643">
    <property type="entry name" value="HMG-CoA_reductase_classI"/>
    <property type="match status" value="1"/>
</dbReference>
<dbReference type="eggNOG" id="COG1257">
    <property type="taxonomic scope" value="Bacteria"/>
</dbReference>
<comment type="caution">
    <text evidence="5">The sequence shown here is derived from an EMBL/GenBank/DDBJ whole genome shotgun (WGS) entry which is preliminary data.</text>
</comment>
<gene>
    <name evidence="5" type="ORF">IW20_04735</name>
</gene>
<dbReference type="InterPro" id="IPR023074">
    <property type="entry name" value="HMG_CoA_Rdtase_cat_sf"/>
</dbReference>
<dbReference type="PROSITE" id="PS00318">
    <property type="entry name" value="HMG_COA_REDUCTASE_2"/>
    <property type="match status" value="1"/>
</dbReference>
<name>A0A086ANF0_FLAHY</name>
<dbReference type="RefSeq" id="WP_081912433.1">
    <property type="nucleotide sequence ID" value="NZ_JBEWQG010000011.1"/>
</dbReference>
<dbReference type="EMBL" id="JPRM01000006">
    <property type="protein sequence ID" value="KFF18214.1"/>
    <property type="molecule type" value="Genomic_DNA"/>
</dbReference>
<dbReference type="STRING" id="991.IW20_04735"/>
<evidence type="ECO:0000256" key="2">
    <source>
        <dbReference type="ARBA" id="ARBA00012999"/>
    </source>
</evidence>
<dbReference type="PRINTS" id="PR00071">
    <property type="entry name" value="HMGCOARDTASE"/>
</dbReference>
<dbReference type="Gene3D" id="3.90.770.10">
    <property type="entry name" value="3-hydroxy-3-methylglutaryl-coenzyme A Reductase, Chain A, domain 2"/>
    <property type="match status" value="1"/>
</dbReference>